<reference evidence="2 3" key="1">
    <citation type="journal article" date="2021" name="Elife">
        <title>Chloroplast acquisition without the gene transfer in kleptoplastic sea slugs, Plakobranchus ocellatus.</title>
        <authorList>
            <person name="Maeda T."/>
            <person name="Takahashi S."/>
            <person name="Yoshida T."/>
            <person name="Shimamura S."/>
            <person name="Takaki Y."/>
            <person name="Nagai Y."/>
            <person name="Toyoda A."/>
            <person name="Suzuki Y."/>
            <person name="Arimoto A."/>
            <person name="Ishii H."/>
            <person name="Satoh N."/>
            <person name="Nishiyama T."/>
            <person name="Hasebe M."/>
            <person name="Maruyama T."/>
            <person name="Minagawa J."/>
            <person name="Obokata J."/>
            <person name="Shigenobu S."/>
        </authorList>
    </citation>
    <scope>NUCLEOTIDE SEQUENCE [LARGE SCALE GENOMIC DNA]</scope>
</reference>
<proteinExistence type="predicted"/>
<evidence type="ECO:0000313" key="2">
    <source>
        <dbReference type="EMBL" id="GFO37905.1"/>
    </source>
</evidence>
<sequence>MSAAVKASRSVSDLEGADSVTKERERGKGGTSFCWWDGTRLQKEHRRFPMAPVSWWQQVRRAGPGGHSGRAIVNGQQHSLAFITGASTPSPTSEVSDFG</sequence>
<dbReference type="Proteomes" id="UP000735302">
    <property type="component" value="Unassembled WGS sequence"/>
</dbReference>
<protein>
    <submittedName>
        <fullName evidence="2">Uncharacterized protein</fullName>
    </submittedName>
</protein>
<accession>A0AAV4D1K0</accession>
<dbReference type="EMBL" id="BLXT01007308">
    <property type="protein sequence ID" value="GFO37905.1"/>
    <property type="molecule type" value="Genomic_DNA"/>
</dbReference>
<feature type="region of interest" description="Disordered" evidence="1">
    <location>
        <begin position="1"/>
        <end position="32"/>
    </location>
</feature>
<name>A0AAV4D1K0_9GAST</name>
<organism evidence="2 3">
    <name type="scientific">Plakobranchus ocellatus</name>
    <dbReference type="NCBI Taxonomy" id="259542"/>
    <lineage>
        <taxon>Eukaryota</taxon>
        <taxon>Metazoa</taxon>
        <taxon>Spiralia</taxon>
        <taxon>Lophotrochozoa</taxon>
        <taxon>Mollusca</taxon>
        <taxon>Gastropoda</taxon>
        <taxon>Heterobranchia</taxon>
        <taxon>Euthyneura</taxon>
        <taxon>Panpulmonata</taxon>
        <taxon>Sacoglossa</taxon>
        <taxon>Placobranchoidea</taxon>
        <taxon>Plakobranchidae</taxon>
        <taxon>Plakobranchus</taxon>
    </lineage>
</organism>
<evidence type="ECO:0000256" key="1">
    <source>
        <dbReference type="SAM" id="MobiDB-lite"/>
    </source>
</evidence>
<dbReference type="AlphaFoldDB" id="A0AAV4D1K0"/>
<evidence type="ECO:0000313" key="3">
    <source>
        <dbReference type="Proteomes" id="UP000735302"/>
    </source>
</evidence>
<gene>
    <name evidence="2" type="ORF">PoB_006441000</name>
</gene>
<comment type="caution">
    <text evidence="2">The sequence shown here is derived from an EMBL/GenBank/DDBJ whole genome shotgun (WGS) entry which is preliminary data.</text>
</comment>
<keyword evidence="3" id="KW-1185">Reference proteome</keyword>